<name>A0A5N6TXB6_ASPAV</name>
<gene>
    <name evidence="2" type="ORF">BDV25DRAFT_153451</name>
</gene>
<evidence type="ECO:0000313" key="3">
    <source>
        <dbReference type="Proteomes" id="UP000325780"/>
    </source>
</evidence>
<reference evidence="2 3" key="1">
    <citation type="submission" date="2019-04" db="EMBL/GenBank/DDBJ databases">
        <title>Friends and foes A comparative genomics study of 23 Aspergillus species from section Flavi.</title>
        <authorList>
            <consortium name="DOE Joint Genome Institute"/>
            <person name="Kjaerbolling I."/>
            <person name="Vesth T."/>
            <person name="Frisvad J.C."/>
            <person name="Nybo J.L."/>
            <person name="Theobald S."/>
            <person name="Kildgaard S."/>
            <person name="Isbrandt T."/>
            <person name="Kuo A."/>
            <person name="Sato A."/>
            <person name="Lyhne E.K."/>
            <person name="Kogle M.E."/>
            <person name="Wiebenga A."/>
            <person name="Kun R.S."/>
            <person name="Lubbers R.J."/>
            <person name="Makela M.R."/>
            <person name="Barry K."/>
            <person name="Chovatia M."/>
            <person name="Clum A."/>
            <person name="Daum C."/>
            <person name="Haridas S."/>
            <person name="He G."/>
            <person name="LaButti K."/>
            <person name="Lipzen A."/>
            <person name="Mondo S."/>
            <person name="Riley R."/>
            <person name="Salamov A."/>
            <person name="Simmons B.A."/>
            <person name="Magnuson J.K."/>
            <person name="Henrissat B."/>
            <person name="Mortensen U.H."/>
            <person name="Larsen T.O."/>
            <person name="Devries R.P."/>
            <person name="Grigoriev I.V."/>
            <person name="Machida M."/>
            <person name="Baker S.E."/>
            <person name="Andersen M.R."/>
        </authorList>
    </citation>
    <scope>NUCLEOTIDE SEQUENCE [LARGE SCALE GENOMIC DNA]</scope>
    <source>
        <strain evidence="2 3">IBT 18842</strain>
    </source>
</reference>
<sequence length="56" mass="6351">MSWLCCGVLWVGFCVNCFWGFGLMLGGKVWGFSFLLLVYDGLCLFWVLVAYTILCV</sequence>
<feature type="transmembrane region" description="Helical" evidence="1">
    <location>
        <begin position="30"/>
        <end position="54"/>
    </location>
</feature>
<keyword evidence="3" id="KW-1185">Reference proteome</keyword>
<keyword evidence="1" id="KW-0472">Membrane</keyword>
<keyword evidence="1" id="KW-1133">Transmembrane helix</keyword>
<keyword evidence="1" id="KW-0812">Transmembrane</keyword>
<evidence type="ECO:0000256" key="1">
    <source>
        <dbReference type="SAM" id="Phobius"/>
    </source>
</evidence>
<evidence type="ECO:0000313" key="2">
    <source>
        <dbReference type="EMBL" id="KAE8150957.1"/>
    </source>
</evidence>
<dbReference type="AlphaFoldDB" id="A0A5N6TXB6"/>
<accession>A0A5N6TXB6</accession>
<dbReference type="Proteomes" id="UP000325780">
    <property type="component" value="Unassembled WGS sequence"/>
</dbReference>
<organism evidence="2 3">
    <name type="scientific">Aspergillus avenaceus</name>
    <dbReference type="NCBI Taxonomy" id="36643"/>
    <lineage>
        <taxon>Eukaryota</taxon>
        <taxon>Fungi</taxon>
        <taxon>Dikarya</taxon>
        <taxon>Ascomycota</taxon>
        <taxon>Pezizomycotina</taxon>
        <taxon>Eurotiomycetes</taxon>
        <taxon>Eurotiomycetidae</taxon>
        <taxon>Eurotiales</taxon>
        <taxon>Aspergillaceae</taxon>
        <taxon>Aspergillus</taxon>
        <taxon>Aspergillus subgen. Circumdati</taxon>
    </lineage>
</organism>
<protein>
    <submittedName>
        <fullName evidence="2">Uncharacterized protein</fullName>
    </submittedName>
</protein>
<dbReference type="EMBL" id="ML742081">
    <property type="protein sequence ID" value="KAE8150957.1"/>
    <property type="molecule type" value="Genomic_DNA"/>
</dbReference>
<proteinExistence type="predicted"/>